<reference evidence="3 4" key="1">
    <citation type="submission" date="2019-06" db="EMBL/GenBank/DDBJ databases">
        <title>Genome sequence of Litorilinea aerophila BAA-2444.</title>
        <authorList>
            <person name="Maclea K.S."/>
            <person name="Maurais E.G."/>
            <person name="Iannazzi L.C."/>
        </authorList>
    </citation>
    <scope>NUCLEOTIDE SEQUENCE [LARGE SCALE GENOMIC DNA]</scope>
    <source>
        <strain evidence="3 4">ATCC BAA-2444</strain>
    </source>
</reference>
<proteinExistence type="predicted"/>
<keyword evidence="4" id="KW-1185">Reference proteome</keyword>
<dbReference type="SUPFAM" id="SSF48576">
    <property type="entry name" value="Terpenoid synthases"/>
    <property type="match status" value="1"/>
</dbReference>
<dbReference type="InterPro" id="IPR008949">
    <property type="entry name" value="Isoprenoid_synthase_dom_sf"/>
</dbReference>
<comment type="pathway">
    <text evidence="1">Carotenoid biosynthesis.</text>
</comment>
<dbReference type="GO" id="GO:0016117">
    <property type="term" value="P:carotenoid biosynthetic process"/>
    <property type="evidence" value="ECO:0007669"/>
    <property type="project" value="UniProtKB-ARBA"/>
</dbReference>
<dbReference type="EMBL" id="VIGC01000001">
    <property type="protein sequence ID" value="TQE97935.1"/>
    <property type="molecule type" value="Genomic_DNA"/>
</dbReference>
<dbReference type="SFLD" id="SFLDG01018">
    <property type="entry name" value="Squalene/Phytoene_Synthase_Lik"/>
    <property type="match status" value="1"/>
</dbReference>
<protein>
    <submittedName>
        <fullName evidence="3">Phytoene/squalene synthase family protein</fullName>
    </submittedName>
</protein>
<gene>
    <name evidence="3" type="ORF">FKZ61_00730</name>
</gene>
<dbReference type="PANTHER" id="PTHR31480">
    <property type="entry name" value="BIFUNCTIONAL LYCOPENE CYCLASE/PHYTOENE SYNTHASE"/>
    <property type="match status" value="1"/>
</dbReference>
<dbReference type="PROSITE" id="PS01045">
    <property type="entry name" value="SQUALEN_PHYTOEN_SYN_2"/>
    <property type="match status" value="1"/>
</dbReference>
<accession>A0A540VMD7</accession>
<dbReference type="InterPro" id="IPR033904">
    <property type="entry name" value="Trans_IPPS_HH"/>
</dbReference>
<dbReference type="FunCoup" id="A0A540VMD7">
    <property type="interactions" value="76"/>
</dbReference>
<dbReference type="CDD" id="cd00683">
    <property type="entry name" value="Trans_IPPS_HH"/>
    <property type="match status" value="1"/>
</dbReference>
<evidence type="ECO:0000313" key="4">
    <source>
        <dbReference type="Proteomes" id="UP000317371"/>
    </source>
</evidence>
<dbReference type="Pfam" id="PF00494">
    <property type="entry name" value="SQS_PSY"/>
    <property type="match status" value="1"/>
</dbReference>
<dbReference type="SFLD" id="SFLDG01212">
    <property type="entry name" value="Phytoene_synthase_like"/>
    <property type="match status" value="1"/>
</dbReference>
<dbReference type="GO" id="GO:0051996">
    <property type="term" value="F:squalene synthase [NAD(P)H] activity"/>
    <property type="evidence" value="ECO:0007669"/>
    <property type="project" value="InterPro"/>
</dbReference>
<evidence type="ECO:0000256" key="2">
    <source>
        <dbReference type="ARBA" id="ARBA00022679"/>
    </source>
</evidence>
<dbReference type="GO" id="GO:0004311">
    <property type="term" value="F:geranylgeranyl diphosphate synthase activity"/>
    <property type="evidence" value="ECO:0007669"/>
    <property type="project" value="InterPro"/>
</dbReference>
<dbReference type="InterPro" id="IPR019845">
    <property type="entry name" value="Squalene/phytoene_synthase_CS"/>
</dbReference>
<organism evidence="3 4">
    <name type="scientific">Litorilinea aerophila</name>
    <dbReference type="NCBI Taxonomy" id="1204385"/>
    <lineage>
        <taxon>Bacteria</taxon>
        <taxon>Bacillati</taxon>
        <taxon>Chloroflexota</taxon>
        <taxon>Caldilineae</taxon>
        <taxon>Caldilineales</taxon>
        <taxon>Caldilineaceae</taxon>
        <taxon>Litorilinea</taxon>
    </lineage>
</organism>
<dbReference type="InParanoid" id="A0A540VMD7"/>
<keyword evidence="2" id="KW-0808">Transferase</keyword>
<dbReference type="Proteomes" id="UP000317371">
    <property type="component" value="Unassembled WGS sequence"/>
</dbReference>
<sequence length="310" mass="35224">MTAQTSAWEERLLQQALPHLALHLPRSSQPIPSDPTLRRAYRHCARIAARHSRSFTWASALLPPAKRQAIRALYAFCRTTDDLVDRPQGEPTRQLEAWEQRLAHPDPDDPVPWAWADTRVRHAVPDAYARQLIHGVSRDLYQHRYETFADLAVYCYGVASTVGLMSMHIVGFAGPEAVPYAVKLGVALQLTNILRDVAEDYRNGRIYLPQAELAAFGLDETDLARGVVTPAWRAFMQMQIARNRRLYAEAWPGIRLLNPDGRLAIAAAADLYRAILDDIEAHDYDVFSRRAHIGTWAKVRRVARLWLLHK</sequence>
<evidence type="ECO:0000256" key="1">
    <source>
        <dbReference type="ARBA" id="ARBA00004829"/>
    </source>
</evidence>
<dbReference type="OrthoDB" id="9787280at2"/>
<name>A0A540VMD7_9CHLR</name>
<dbReference type="InterPro" id="IPR002060">
    <property type="entry name" value="Squ/phyt_synthse"/>
</dbReference>
<dbReference type="SFLD" id="SFLDS00005">
    <property type="entry name" value="Isoprenoid_Synthase_Type_I"/>
    <property type="match status" value="1"/>
</dbReference>
<dbReference type="AlphaFoldDB" id="A0A540VMD7"/>
<dbReference type="Gene3D" id="1.10.600.10">
    <property type="entry name" value="Farnesyl Diphosphate Synthase"/>
    <property type="match status" value="1"/>
</dbReference>
<dbReference type="InterPro" id="IPR044843">
    <property type="entry name" value="Trans_IPPS_bact-type"/>
</dbReference>
<dbReference type="RefSeq" id="WP_141608148.1">
    <property type="nucleotide sequence ID" value="NZ_VIGC02000001.1"/>
</dbReference>
<comment type="caution">
    <text evidence="3">The sequence shown here is derived from an EMBL/GenBank/DDBJ whole genome shotgun (WGS) entry which is preliminary data.</text>
</comment>
<evidence type="ECO:0000313" key="3">
    <source>
        <dbReference type="EMBL" id="TQE97935.1"/>
    </source>
</evidence>
<dbReference type="PROSITE" id="PS01044">
    <property type="entry name" value="SQUALEN_PHYTOEN_SYN_1"/>
    <property type="match status" value="1"/>
</dbReference>